<protein>
    <submittedName>
        <fullName evidence="2">Uncharacterized protein</fullName>
    </submittedName>
</protein>
<dbReference type="STRING" id="4555.A0A368QSN8"/>
<dbReference type="AlphaFoldDB" id="A0A368QSN8"/>
<feature type="region of interest" description="Disordered" evidence="1">
    <location>
        <begin position="83"/>
        <end position="119"/>
    </location>
</feature>
<gene>
    <name evidence="2" type="ORF">SETIT_4G101600v2</name>
</gene>
<name>A0A368QSN8_SETIT</name>
<dbReference type="EMBL" id="CM003531">
    <property type="protein sequence ID" value="RCV20975.1"/>
    <property type="molecule type" value="Genomic_DNA"/>
</dbReference>
<proteinExistence type="predicted"/>
<evidence type="ECO:0000256" key="1">
    <source>
        <dbReference type="SAM" id="MobiDB-lite"/>
    </source>
</evidence>
<evidence type="ECO:0000313" key="2">
    <source>
        <dbReference type="EMBL" id="RCV20975.1"/>
    </source>
</evidence>
<sequence length="272" mass="29853">MLISPAPVTGKCPPETACPIKSRAPLTPAPQPPHHTTPPRLIAMDAAGGGAVLAGGHDEADAAFFSRRGHRCCGCFWAPPWAASSSPSPSPRTRRAEQGGDQEWWHRVGEGGGGAASSGRRRWWRRGVDALMKVREWSELVAGPRWKTFIRRVPPQQPAPRGRGRRWRRWEAELRPAQLRAQLRRGPRRRQPRGRRLRGLPARLLRALRRAAAGLRQVLHGPRRPRRAAAVPPPGALAAPASCRRGEGLTSTRRAGVTVGCGCASLMGRRRR</sequence>
<accession>A0A368QSN8</accession>
<feature type="region of interest" description="Disordered" evidence="1">
    <location>
        <begin position="1"/>
        <end position="42"/>
    </location>
</feature>
<feature type="compositionally biased region" description="Pro residues" evidence="1">
    <location>
        <begin position="27"/>
        <end position="36"/>
    </location>
</feature>
<dbReference type="PANTHER" id="PTHR47076">
    <property type="entry name" value="NHL DOMAIN PROTEIN"/>
    <property type="match status" value="1"/>
</dbReference>
<dbReference type="PANTHER" id="PTHR47076:SF1">
    <property type="entry name" value="NHL DOMAIN PROTEIN"/>
    <property type="match status" value="1"/>
</dbReference>
<organism evidence="2">
    <name type="scientific">Setaria italica</name>
    <name type="common">Foxtail millet</name>
    <name type="synonym">Panicum italicum</name>
    <dbReference type="NCBI Taxonomy" id="4555"/>
    <lineage>
        <taxon>Eukaryota</taxon>
        <taxon>Viridiplantae</taxon>
        <taxon>Streptophyta</taxon>
        <taxon>Embryophyta</taxon>
        <taxon>Tracheophyta</taxon>
        <taxon>Spermatophyta</taxon>
        <taxon>Magnoliopsida</taxon>
        <taxon>Liliopsida</taxon>
        <taxon>Poales</taxon>
        <taxon>Poaceae</taxon>
        <taxon>PACMAD clade</taxon>
        <taxon>Panicoideae</taxon>
        <taxon>Panicodae</taxon>
        <taxon>Paniceae</taxon>
        <taxon>Cenchrinae</taxon>
        <taxon>Setaria</taxon>
    </lineage>
</organism>
<reference evidence="2" key="1">
    <citation type="journal article" date="2012" name="Nat. Biotechnol.">
        <title>Reference genome sequence of the model plant Setaria.</title>
        <authorList>
            <person name="Bennetzen J.L."/>
            <person name="Schmutz J."/>
            <person name="Wang H."/>
            <person name="Percifield R."/>
            <person name="Hawkins J."/>
            <person name="Pontaroli A.C."/>
            <person name="Estep M."/>
            <person name="Feng L."/>
            <person name="Vaughn J.N."/>
            <person name="Grimwood J."/>
            <person name="Jenkins J."/>
            <person name="Barry K."/>
            <person name="Lindquist E."/>
            <person name="Hellsten U."/>
            <person name="Deshpande S."/>
            <person name="Wang X."/>
            <person name="Wu X."/>
            <person name="Mitros T."/>
            <person name="Triplett J."/>
            <person name="Yang X."/>
            <person name="Ye C.Y."/>
            <person name="Mauro-Herrera M."/>
            <person name="Wang L."/>
            <person name="Li P."/>
            <person name="Sharma M."/>
            <person name="Sharma R."/>
            <person name="Ronald P.C."/>
            <person name="Panaud O."/>
            <person name="Kellogg E.A."/>
            <person name="Brutnell T.P."/>
            <person name="Doust A.N."/>
            <person name="Tuskan G.A."/>
            <person name="Rokhsar D."/>
            <person name="Devos K.M."/>
        </authorList>
    </citation>
    <scope>NUCLEOTIDE SEQUENCE [LARGE SCALE GENOMIC DNA]</scope>
    <source>
        <strain evidence="2">Yugu1</strain>
    </source>
</reference>
<reference evidence="2" key="2">
    <citation type="submission" date="2015-07" db="EMBL/GenBank/DDBJ databases">
        <authorList>
            <person name="Noorani M."/>
        </authorList>
    </citation>
    <scope>NUCLEOTIDE SEQUENCE</scope>
    <source>
        <strain evidence="2">Yugu1</strain>
    </source>
</reference>
<feature type="compositionally biased region" description="Basic and acidic residues" evidence="1">
    <location>
        <begin position="94"/>
        <end position="109"/>
    </location>
</feature>